<dbReference type="Proteomes" id="UP000632339">
    <property type="component" value="Unassembled WGS sequence"/>
</dbReference>
<organism evidence="1 2">
    <name type="scientific">Dyadobacter beijingensis</name>
    <dbReference type="NCBI Taxonomy" id="365489"/>
    <lineage>
        <taxon>Bacteria</taxon>
        <taxon>Pseudomonadati</taxon>
        <taxon>Bacteroidota</taxon>
        <taxon>Cytophagia</taxon>
        <taxon>Cytophagales</taxon>
        <taxon>Spirosomataceae</taxon>
        <taxon>Dyadobacter</taxon>
    </lineage>
</organism>
<sequence length="387" mass="43691">MADIRRMAVNWVDGMKISRQHFIETDHYHTDQVRRAGAAALTSLNYGLLLPQDGADALDVQVLGDAGHQIRVNVARCQAIAPDGSLLDVQETDGLKLDTSLAGILEQYRLPMTQSIDIYMVVSVGLFERQPAGTPSESEIPLRHPYTAPLYRVSLVPAEIINVEQWGGPAVIIGKLTYNNSELRVIHDFIPASRAVRSHKNLREWHSRWMGYLNDIEMYSFRILQKIKTKSQKSTLSDSVQLMVERLVGTMTMVGISFQRIIPFEPPVQMVTAMIQTAQAIRTSLECLTDREKEELLGYLGEWADDSPGSIEKQLIAVIQAPYNHNDLLPCLRIIDGFYSMWTALFLKLSQLEFIGKRKGQQVFIIESPVHEPPVQPEKTKSRWSPL</sequence>
<dbReference type="EMBL" id="BMLI01000003">
    <property type="protein sequence ID" value="GGN09007.1"/>
    <property type="molecule type" value="Genomic_DNA"/>
</dbReference>
<evidence type="ECO:0000313" key="2">
    <source>
        <dbReference type="Proteomes" id="UP000632339"/>
    </source>
</evidence>
<evidence type="ECO:0000313" key="1">
    <source>
        <dbReference type="EMBL" id="GGN09007.1"/>
    </source>
</evidence>
<name>A0ABQ2II30_9BACT</name>
<evidence type="ECO:0008006" key="3">
    <source>
        <dbReference type="Google" id="ProtNLM"/>
    </source>
</evidence>
<gene>
    <name evidence="1" type="ORF">GCM10010967_51020</name>
</gene>
<reference evidence="2" key="1">
    <citation type="journal article" date="2019" name="Int. J. Syst. Evol. Microbiol.">
        <title>The Global Catalogue of Microorganisms (GCM) 10K type strain sequencing project: providing services to taxonomists for standard genome sequencing and annotation.</title>
        <authorList>
            <consortium name="The Broad Institute Genomics Platform"/>
            <consortium name="The Broad Institute Genome Sequencing Center for Infectious Disease"/>
            <person name="Wu L."/>
            <person name="Ma J."/>
        </authorList>
    </citation>
    <scope>NUCLEOTIDE SEQUENCE [LARGE SCALE GENOMIC DNA]</scope>
    <source>
        <strain evidence="2">CGMCC 1.6375</strain>
    </source>
</reference>
<proteinExistence type="predicted"/>
<dbReference type="RefSeq" id="WP_157505123.1">
    <property type="nucleotide sequence ID" value="NZ_BMLI01000003.1"/>
</dbReference>
<keyword evidence="2" id="KW-1185">Reference proteome</keyword>
<accession>A0ABQ2II30</accession>
<protein>
    <recommendedName>
        <fullName evidence="3">Type VI secretion system baseplate subunit TssK</fullName>
    </recommendedName>
</protein>
<comment type="caution">
    <text evidence="1">The sequence shown here is derived from an EMBL/GenBank/DDBJ whole genome shotgun (WGS) entry which is preliminary data.</text>
</comment>